<feature type="domain" description="FAD-binding" evidence="6">
    <location>
        <begin position="15"/>
        <end position="356"/>
    </location>
</feature>
<dbReference type="Gene3D" id="3.50.50.60">
    <property type="entry name" value="FAD/NAD(P)-binding domain"/>
    <property type="match status" value="1"/>
</dbReference>
<dbReference type="InterPro" id="IPR002938">
    <property type="entry name" value="FAD-bd"/>
</dbReference>
<keyword evidence="4" id="KW-0560">Oxidoreductase</keyword>
<dbReference type="InterPro" id="IPR050493">
    <property type="entry name" value="FAD-dep_Monooxygenase_BioMet"/>
</dbReference>
<protein>
    <recommendedName>
        <fullName evidence="6">FAD-binding domain-containing protein</fullName>
    </recommendedName>
</protein>
<dbReference type="Pfam" id="PF01494">
    <property type="entry name" value="FAD_binding_3"/>
    <property type="match status" value="1"/>
</dbReference>
<dbReference type="InterPro" id="IPR036188">
    <property type="entry name" value="FAD/NAD-bd_sf"/>
</dbReference>
<dbReference type="SUPFAM" id="SSF54373">
    <property type="entry name" value="FAD-linked reductases, C-terminal domain"/>
    <property type="match status" value="1"/>
</dbReference>
<accession>A0AAD9S4E2</accession>
<sequence length="464" mass="51499">MVTEMAIVKTLENLNALVIGAGFGGLASAIELARRGAKVRVFESAPDMKRQGDVIQLGPNATRLVEHWGDILDDIKETSVSPNVMTIMKKDGKVILDQDLPTEYDGYPMSYGNRGRIQLKLYEYAKSLGVEVTLGVAVIEVFETAETAGCYIGDEKIEADILIGADGVHSKSRNHVTGISDRPKKSGFAVYRSWFPLERLAEDPVTEYIAKSNTPIYKIWIEQNTHAILTTNPALKSATCFVTHKANIREDWNLKGDLNDMLACVQGWDDELSHIIQHIPPEVLRDFKLLWRDPVSKWISDGGRVCLVGDAAHPHLPTAGTGAAQAIEDAVTIAVALEKAGRNNAPLALRVYHRLRYERTSLTQRMGWETRHVWHQTDWDAVAVDPNVLRLPQPAWLLGVDAQQYAEENFDAAASNVQKGVPFISTNVPPGNVHEEWTIETMLSQEGKIADKDFYKTRDPGLEA</sequence>
<keyword evidence="3" id="KW-0274">FAD</keyword>
<dbReference type="EMBL" id="JAUJFL010000008">
    <property type="protein sequence ID" value="KAK2598867.1"/>
    <property type="molecule type" value="Genomic_DNA"/>
</dbReference>
<proteinExistence type="inferred from homology"/>
<dbReference type="GO" id="GO:0071949">
    <property type="term" value="F:FAD binding"/>
    <property type="evidence" value="ECO:0007669"/>
    <property type="project" value="InterPro"/>
</dbReference>
<dbReference type="GO" id="GO:0004497">
    <property type="term" value="F:monooxygenase activity"/>
    <property type="evidence" value="ECO:0007669"/>
    <property type="project" value="UniProtKB-KW"/>
</dbReference>
<dbReference type="PANTHER" id="PTHR13789">
    <property type="entry name" value="MONOOXYGENASE"/>
    <property type="match status" value="1"/>
</dbReference>
<evidence type="ECO:0000256" key="2">
    <source>
        <dbReference type="ARBA" id="ARBA00022630"/>
    </source>
</evidence>
<name>A0AAD9S4E2_PHOAM</name>
<reference evidence="7" key="1">
    <citation type="submission" date="2023-06" db="EMBL/GenBank/DDBJ databases">
        <authorList>
            <person name="Noh H."/>
        </authorList>
    </citation>
    <scope>NUCLEOTIDE SEQUENCE</scope>
    <source>
        <strain evidence="7">DUCC20226</strain>
    </source>
</reference>
<evidence type="ECO:0000256" key="5">
    <source>
        <dbReference type="ARBA" id="ARBA00023033"/>
    </source>
</evidence>
<dbReference type="PANTHER" id="PTHR13789:SF236">
    <property type="entry name" value="MONOOXYGENASE, PUTATIVE (AFU_ORTHOLOGUE AFUA_6G12060)-RELATED"/>
    <property type="match status" value="1"/>
</dbReference>
<evidence type="ECO:0000256" key="4">
    <source>
        <dbReference type="ARBA" id="ARBA00023002"/>
    </source>
</evidence>
<dbReference type="SUPFAM" id="SSF51905">
    <property type="entry name" value="FAD/NAD(P)-binding domain"/>
    <property type="match status" value="1"/>
</dbReference>
<evidence type="ECO:0000256" key="3">
    <source>
        <dbReference type="ARBA" id="ARBA00022827"/>
    </source>
</evidence>
<keyword evidence="2" id="KW-0285">Flavoprotein</keyword>
<comment type="similarity">
    <text evidence="1">Belongs to the paxM FAD-dependent monooxygenase family.</text>
</comment>
<evidence type="ECO:0000259" key="6">
    <source>
        <dbReference type="Pfam" id="PF01494"/>
    </source>
</evidence>
<evidence type="ECO:0000313" key="7">
    <source>
        <dbReference type="EMBL" id="KAK2598867.1"/>
    </source>
</evidence>
<evidence type="ECO:0000256" key="1">
    <source>
        <dbReference type="ARBA" id="ARBA00007992"/>
    </source>
</evidence>
<dbReference type="PRINTS" id="PR00420">
    <property type="entry name" value="RNGMNOXGNASE"/>
</dbReference>
<evidence type="ECO:0000313" key="8">
    <source>
        <dbReference type="Proteomes" id="UP001265746"/>
    </source>
</evidence>
<keyword evidence="8" id="KW-1185">Reference proteome</keyword>
<keyword evidence="5" id="KW-0503">Monooxygenase</keyword>
<gene>
    <name evidence="7" type="ORF">N8I77_012249</name>
</gene>
<organism evidence="7 8">
    <name type="scientific">Phomopsis amygdali</name>
    <name type="common">Fusicoccum amygdali</name>
    <dbReference type="NCBI Taxonomy" id="1214568"/>
    <lineage>
        <taxon>Eukaryota</taxon>
        <taxon>Fungi</taxon>
        <taxon>Dikarya</taxon>
        <taxon>Ascomycota</taxon>
        <taxon>Pezizomycotina</taxon>
        <taxon>Sordariomycetes</taxon>
        <taxon>Sordariomycetidae</taxon>
        <taxon>Diaporthales</taxon>
        <taxon>Diaporthaceae</taxon>
        <taxon>Diaporthe</taxon>
    </lineage>
</organism>
<dbReference type="Proteomes" id="UP001265746">
    <property type="component" value="Unassembled WGS sequence"/>
</dbReference>
<comment type="caution">
    <text evidence="7">The sequence shown here is derived from an EMBL/GenBank/DDBJ whole genome shotgun (WGS) entry which is preliminary data.</text>
</comment>
<dbReference type="AlphaFoldDB" id="A0AAD9S4E2"/>